<evidence type="ECO:0000256" key="2">
    <source>
        <dbReference type="ARBA" id="ARBA00022741"/>
    </source>
</evidence>
<evidence type="ECO:0000256" key="7">
    <source>
        <dbReference type="ARBA" id="ARBA00070305"/>
    </source>
</evidence>
<dbReference type="Proteomes" id="UP000018895">
    <property type="component" value="Unassembled WGS sequence"/>
</dbReference>
<keyword evidence="1" id="KW-0813">Transport</keyword>
<keyword evidence="2" id="KW-0547">Nucleotide-binding</keyword>
<organism evidence="9 10">
    <name type="scientific">Halalkalibacter hemicellulosilyticusJCM 9152</name>
    <dbReference type="NCBI Taxonomy" id="1236971"/>
    <lineage>
        <taxon>Bacteria</taxon>
        <taxon>Bacillati</taxon>
        <taxon>Bacillota</taxon>
        <taxon>Bacilli</taxon>
        <taxon>Bacillales</taxon>
        <taxon>Bacillaceae</taxon>
        <taxon>Halalkalibacter</taxon>
    </lineage>
</organism>
<keyword evidence="3 9" id="KW-0067">ATP-binding</keyword>
<comment type="catalytic activity">
    <reaction evidence="4">
        <text>a quaternary ammonium(out) + ATP + H2O = a quaternary ammonium(in) + ADP + phosphate + H(+)</text>
        <dbReference type="Rhea" id="RHEA:11036"/>
        <dbReference type="ChEBI" id="CHEBI:15377"/>
        <dbReference type="ChEBI" id="CHEBI:15378"/>
        <dbReference type="ChEBI" id="CHEBI:30616"/>
        <dbReference type="ChEBI" id="CHEBI:35267"/>
        <dbReference type="ChEBI" id="CHEBI:43474"/>
        <dbReference type="ChEBI" id="CHEBI:456216"/>
        <dbReference type="EC" id="7.6.2.9"/>
    </reaction>
</comment>
<comment type="caution">
    <text evidence="9">The sequence shown here is derived from an EMBL/GenBank/DDBJ whole genome shotgun (WGS) entry which is preliminary data.</text>
</comment>
<dbReference type="EC" id="7.6.2.9" evidence="6"/>
<dbReference type="GO" id="GO:0016887">
    <property type="term" value="F:ATP hydrolysis activity"/>
    <property type="evidence" value="ECO:0007669"/>
    <property type="project" value="InterPro"/>
</dbReference>
<dbReference type="InterPro" id="IPR003593">
    <property type="entry name" value="AAA+_ATPase"/>
</dbReference>
<dbReference type="PANTHER" id="PTHR42781:SF4">
    <property type="entry name" value="SPERMIDINE_PUTRESCINE IMPORT ATP-BINDING PROTEIN POTA"/>
    <property type="match status" value="1"/>
</dbReference>
<dbReference type="Pfam" id="PF00005">
    <property type="entry name" value="ABC_tran"/>
    <property type="match status" value="1"/>
</dbReference>
<feature type="domain" description="ABC transporter" evidence="8">
    <location>
        <begin position="3"/>
        <end position="238"/>
    </location>
</feature>
<evidence type="ECO:0000256" key="6">
    <source>
        <dbReference type="ARBA" id="ARBA00066388"/>
    </source>
</evidence>
<dbReference type="InterPro" id="IPR017871">
    <property type="entry name" value="ABC_transporter-like_CS"/>
</dbReference>
<proteinExistence type="predicted"/>
<gene>
    <name evidence="9" type="ORF">JCM9152_1330</name>
</gene>
<protein>
    <recommendedName>
        <fullName evidence="7">Carnitine transport ATP-binding protein OpuCA</fullName>
        <ecNumber evidence="6">7.6.2.9</ecNumber>
    </recommendedName>
</protein>
<comment type="subunit">
    <text evidence="5">The complex is composed of two ATP-binding proteins (OpuCA), two transmembrane proteins (OpuCB and OpuCD) and a solute-binding protein (OpuCC).</text>
</comment>
<name>W4QD21_9BACI</name>
<keyword evidence="10" id="KW-1185">Reference proteome</keyword>
<sequence length="243" mass="26764">MKIELTAIEKSFGSLQALKSLHLTIPSSSFVSLLGPSGCGKTTLLRIIAGLEEADNGTIKMNDSTIYSKEKHIQVPPQKRGIGMVFQDFALWPHMTVFENVAYSLKATGKRKALHDKVQTALRNVQLESYSKRYPHQLSGGQQQRVAVARAIANDPAVILMDEPLSALDATLRDDMRILLQSLVKQLKMTAIYVTHDQNEAMAISDHVVVMNAGEILQQGAPEDIYRFPCSKEVASFIGKGTI</sequence>
<dbReference type="GO" id="GO:0005524">
    <property type="term" value="F:ATP binding"/>
    <property type="evidence" value="ECO:0007669"/>
    <property type="project" value="UniProtKB-KW"/>
</dbReference>
<dbReference type="PROSITE" id="PS50893">
    <property type="entry name" value="ABC_TRANSPORTER_2"/>
    <property type="match status" value="1"/>
</dbReference>
<dbReference type="GO" id="GO:0015418">
    <property type="term" value="F:ABC-type quaternary ammonium compound transporting activity"/>
    <property type="evidence" value="ECO:0007669"/>
    <property type="project" value="UniProtKB-EC"/>
</dbReference>
<dbReference type="InterPro" id="IPR003439">
    <property type="entry name" value="ABC_transporter-like_ATP-bd"/>
</dbReference>
<evidence type="ECO:0000313" key="10">
    <source>
        <dbReference type="Proteomes" id="UP000018895"/>
    </source>
</evidence>
<dbReference type="AlphaFoldDB" id="W4QD21"/>
<dbReference type="Gene3D" id="3.40.50.300">
    <property type="entry name" value="P-loop containing nucleotide triphosphate hydrolases"/>
    <property type="match status" value="1"/>
</dbReference>
<dbReference type="SUPFAM" id="SSF52540">
    <property type="entry name" value="P-loop containing nucleoside triphosphate hydrolases"/>
    <property type="match status" value="1"/>
</dbReference>
<dbReference type="FunFam" id="3.40.50.300:FF:000425">
    <property type="entry name" value="Probable ABC transporter, ATP-binding subunit"/>
    <property type="match status" value="1"/>
</dbReference>
<reference evidence="9" key="1">
    <citation type="journal article" date="2014" name="Genome Announc.">
        <title>Draft Genome Sequences of Three Alkaliphilic Bacillus Strains, Bacillus wakoensis JCM 9140T, Bacillus akibai JCM 9157T, and Bacillus hemicellulosilyticus JCM 9152T.</title>
        <authorList>
            <person name="Yuki M."/>
            <person name="Oshima K."/>
            <person name="Suda W."/>
            <person name="Oshida Y."/>
            <person name="Kitamura K."/>
            <person name="Iida T."/>
            <person name="Hattori M."/>
            <person name="Ohkuma M."/>
        </authorList>
    </citation>
    <scope>NUCLEOTIDE SEQUENCE [LARGE SCALE GENOMIC DNA]</scope>
    <source>
        <strain evidence="9">JCM 9152</strain>
    </source>
</reference>
<dbReference type="STRING" id="1236971.JCM9152_1330"/>
<accession>W4QD21</accession>
<evidence type="ECO:0000256" key="3">
    <source>
        <dbReference type="ARBA" id="ARBA00022840"/>
    </source>
</evidence>
<dbReference type="InterPro" id="IPR050093">
    <property type="entry name" value="ABC_SmlMolc_Importer"/>
</dbReference>
<evidence type="ECO:0000313" key="9">
    <source>
        <dbReference type="EMBL" id="GAE29941.1"/>
    </source>
</evidence>
<dbReference type="InterPro" id="IPR027417">
    <property type="entry name" value="P-loop_NTPase"/>
</dbReference>
<evidence type="ECO:0000259" key="8">
    <source>
        <dbReference type="PROSITE" id="PS50893"/>
    </source>
</evidence>
<dbReference type="SMART" id="SM00382">
    <property type="entry name" value="AAA"/>
    <property type="match status" value="1"/>
</dbReference>
<dbReference type="OrthoDB" id="9790614at2"/>
<evidence type="ECO:0000256" key="5">
    <source>
        <dbReference type="ARBA" id="ARBA00063934"/>
    </source>
</evidence>
<evidence type="ECO:0000256" key="1">
    <source>
        <dbReference type="ARBA" id="ARBA00022448"/>
    </source>
</evidence>
<evidence type="ECO:0000256" key="4">
    <source>
        <dbReference type="ARBA" id="ARBA00052482"/>
    </source>
</evidence>
<dbReference type="EMBL" id="BAUU01000008">
    <property type="protein sequence ID" value="GAE29941.1"/>
    <property type="molecule type" value="Genomic_DNA"/>
</dbReference>
<dbReference type="PROSITE" id="PS00211">
    <property type="entry name" value="ABC_TRANSPORTER_1"/>
    <property type="match status" value="1"/>
</dbReference>
<dbReference type="PANTHER" id="PTHR42781">
    <property type="entry name" value="SPERMIDINE/PUTRESCINE IMPORT ATP-BINDING PROTEIN POTA"/>
    <property type="match status" value="1"/>
</dbReference>